<evidence type="ECO:0000313" key="3">
    <source>
        <dbReference type="EMBL" id="KAJ3224333.1"/>
    </source>
</evidence>
<dbReference type="InterPro" id="IPR058055">
    <property type="entry name" value="PA-PLA1"/>
</dbReference>
<feature type="domain" description="DDHD" evidence="2">
    <location>
        <begin position="121"/>
        <end position="326"/>
    </location>
</feature>
<dbReference type="EMBL" id="JADGJW010000096">
    <property type="protein sequence ID" value="KAJ3224333.1"/>
    <property type="molecule type" value="Genomic_DNA"/>
</dbReference>
<evidence type="ECO:0000259" key="2">
    <source>
        <dbReference type="PROSITE" id="PS51043"/>
    </source>
</evidence>
<proteinExistence type="predicted"/>
<comment type="caution">
    <text evidence="3">The sequence shown here is derived from an EMBL/GenBank/DDBJ whole genome shotgun (WGS) entry which is preliminary data.</text>
</comment>
<reference evidence="3" key="1">
    <citation type="submission" date="2020-05" db="EMBL/GenBank/DDBJ databases">
        <title>Phylogenomic resolution of chytrid fungi.</title>
        <authorList>
            <person name="Stajich J.E."/>
            <person name="Amses K."/>
            <person name="Simmons R."/>
            <person name="Seto K."/>
            <person name="Myers J."/>
            <person name="Bonds A."/>
            <person name="Quandt C.A."/>
            <person name="Barry K."/>
            <person name="Liu P."/>
            <person name="Grigoriev I."/>
            <person name="Longcore J.E."/>
            <person name="James T.Y."/>
        </authorList>
    </citation>
    <scope>NUCLEOTIDE SEQUENCE</scope>
    <source>
        <strain evidence="3">JEL0476</strain>
    </source>
</reference>
<dbReference type="GO" id="GO:0004620">
    <property type="term" value="F:phospholipase activity"/>
    <property type="evidence" value="ECO:0007669"/>
    <property type="project" value="TreeGrafter"/>
</dbReference>
<dbReference type="Pfam" id="PF02862">
    <property type="entry name" value="DDHD"/>
    <property type="match status" value="1"/>
</dbReference>
<evidence type="ECO:0000256" key="1">
    <source>
        <dbReference type="SAM" id="MobiDB-lite"/>
    </source>
</evidence>
<dbReference type="Proteomes" id="UP001211065">
    <property type="component" value="Unassembled WGS sequence"/>
</dbReference>
<dbReference type="PANTHER" id="PTHR23509:SF10">
    <property type="entry name" value="LD21067P"/>
    <property type="match status" value="1"/>
</dbReference>
<name>A0AAD5U612_9FUNG</name>
<dbReference type="GO" id="GO:0046872">
    <property type="term" value="F:metal ion binding"/>
    <property type="evidence" value="ECO:0007669"/>
    <property type="project" value="InterPro"/>
</dbReference>
<keyword evidence="4" id="KW-1185">Reference proteome</keyword>
<accession>A0AAD5U612</accession>
<organism evidence="3 4">
    <name type="scientific">Clydaea vesicula</name>
    <dbReference type="NCBI Taxonomy" id="447962"/>
    <lineage>
        <taxon>Eukaryota</taxon>
        <taxon>Fungi</taxon>
        <taxon>Fungi incertae sedis</taxon>
        <taxon>Chytridiomycota</taxon>
        <taxon>Chytridiomycota incertae sedis</taxon>
        <taxon>Chytridiomycetes</taxon>
        <taxon>Lobulomycetales</taxon>
        <taxon>Lobulomycetaceae</taxon>
        <taxon>Clydaea</taxon>
    </lineage>
</organism>
<dbReference type="PROSITE" id="PS51043">
    <property type="entry name" value="DDHD"/>
    <property type="match status" value="1"/>
</dbReference>
<evidence type="ECO:0000313" key="4">
    <source>
        <dbReference type="Proteomes" id="UP001211065"/>
    </source>
</evidence>
<sequence length="326" mass="36618">MLVSDVILDLLLYMTPKYRQSMIDHVTNELNRMYLLFKSRNKNFNGKVSIYAHSLGSLLAFDILSNQKPAELDKKNSIHRNRTEKGDVDLGVLLHTIVSGENDSNTLSGSISDTQIKYNNLNFNVNKLFSVGSPLGLFLLLRGELLRAYIPENDANFKREKNHGISRPKVNSIYNIFHPHDPVSYRLEPLFDTKFSEMKPELIGYTKGGLKGKIVGIQDLSNDIMGRGFTMLNSIKIGVTSATTNVVNTVGSVLSANSSRKNSLEGVDFRNPMTLEDSPKAENSSNIFRDDDITNLNPRGRLDFSLQEGVLENPYLTALAIHMNYW</sequence>
<dbReference type="InterPro" id="IPR004177">
    <property type="entry name" value="DDHD_dom"/>
</dbReference>
<dbReference type="PANTHER" id="PTHR23509">
    <property type="entry name" value="PA-PL1 PHOSPHOLIPASE FAMILY"/>
    <property type="match status" value="1"/>
</dbReference>
<feature type="region of interest" description="Disordered" evidence="1">
    <location>
        <begin position="273"/>
        <end position="292"/>
    </location>
</feature>
<dbReference type="SMART" id="SM01127">
    <property type="entry name" value="DDHD"/>
    <property type="match status" value="1"/>
</dbReference>
<dbReference type="GO" id="GO:0005737">
    <property type="term" value="C:cytoplasm"/>
    <property type="evidence" value="ECO:0007669"/>
    <property type="project" value="TreeGrafter"/>
</dbReference>
<gene>
    <name evidence="3" type="ORF">HK099_008577</name>
</gene>
<protein>
    <recommendedName>
        <fullName evidence="2">DDHD domain-containing protein</fullName>
    </recommendedName>
</protein>
<dbReference type="AlphaFoldDB" id="A0AAD5U612"/>